<dbReference type="InterPro" id="IPR038277">
    <property type="entry name" value="UreF_sf"/>
</dbReference>
<gene>
    <name evidence="3" type="primary">ureF</name>
    <name evidence="4" type="ORF">JCR33_11590</name>
</gene>
<reference evidence="4" key="1">
    <citation type="submission" date="2020-12" db="EMBL/GenBank/DDBJ databases">
        <title>Bacterial taxonomy.</title>
        <authorList>
            <person name="Pan X."/>
        </authorList>
    </citation>
    <scope>NUCLEOTIDE SEQUENCE</scope>
    <source>
        <strain evidence="4">B2012</strain>
    </source>
</reference>
<comment type="subcellular location">
    <subcellularLocation>
        <location evidence="3">Cytoplasm</location>
    </subcellularLocation>
</comment>
<dbReference type="Pfam" id="PF01730">
    <property type="entry name" value="UreF"/>
    <property type="match status" value="1"/>
</dbReference>
<comment type="subunit">
    <text evidence="3">UreD, UreF and UreG form a complex that acts as a GTP-hydrolysis-dependent molecular chaperone, activating the urease apoprotein by helping to assemble the nickel containing metallocenter of UreC. The UreE protein probably delivers the nickel.</text>
</comment>
<name>A0A934MDG7_9HYPH</name>
<comment type="caution">
    <text evidence="4">The sequence shown here is derived from an EMBL/GenBank/DDBJ whole genome shotgun (WGS) entry which is preliminary data.</text>
</comment>
<protein>
    <recommendedName>
        <fullName evidence="3">Urease accessory protein UreF</fullName>
    </recommendedName>
</protein>
<keyword evidence="5" id="KW-1185">Reference proteome</keyword>
<dbReference type="InterPro" id="IPR002639">
    <property type="entry name" value="UreF"/>
</dbReference>
<dbReference type="HAMAP" id="MF_01385">
    <property type="entry name" value="UreF"/>
    <property type="match status" value="1"/>
</dbReference>
<proteinExistence type="inferred from homology"/>
<keyword evidence="1 3" id="KW-0996">Nickel insertion</keyword>
<dbReference type="GO" id="GO:0016151">
    <property type="term" value="F:nickel cation binding"/>
    <property type="evidence" value="ECO:0007669"/>
    <property type="project" value="UniProtKB-UniRule"/>
</dbReference>
<evidence type="ECO:0000313" key="5">
    <source>
        <dbReference type="Proteomes" id="UP000609531"/>
    </source>
</evidence>
<dbReference type="PANTHER" id="PTHR33620">
    <property type="entry name" value="UREASE ACCESSORY PROTEIN F"/>
    <property type="match status" value="1"/>
</dbReference>
<comment type="function">
    <text evidence="3">Required for maturation of urease via the functional incorporation of the urease nickel metallocenter.</text>
</comment>
<comment type="similarity">
    <text evidence="3">Belongs to the UreF family.</text>
</comment>
<evidence type="ECO:0000256" key="3">
    <source>
        <dbReference type="HAMAP-Rule" id="MF_01385"/>
    </source>
</evidence>
<dbReference type="PIRSF" id="PIRSF009467">
    <property type="entry name" value="Ureas_acces_UreF"/>
    <property type="match status" value="1"/>
</dbReference>
<accession>A0A934MDG7</accession>
<evidence type="ECO:0000256" key="2">
    <source>
        <dbReference type="ARBA" id="ARBA00023186"/>
    </source>
</evidence>
<dbReference type="Gene3D" id="1.10.4190.10">
    <property type="entry name" value="Urease accessory protein UreF"/>
    <property type="match status" value="1"/>
</dbReference>
<evidence type="ECO:0000313" key="4">
    <source>
        <dbReference type="EMBL" id="MBJ3776337.1"/>
    </source>
</evidence>
<organism evidence="4 5">
    <name type="scientific">Acuticoccus mangrovi</name>
    <dbReference type="NCBI Taxonomy" id="2796142"/>
    <lineage>
        <taxon>Bacteria</taxon>
        <taxon>Pseudomonadati</taxon>
        <taxon>Pseudomonadota</taxon>
        <taxon>Alphaproteobacteria</taxon>
        <taxon>Hyphomicrobiales</taxon>
        <taxon>Amorphaceae</taxon>
        <taxon>Acuticoccus</taxon>
    </lineage>
</organism>
<dbReference type="GO" id="GO:0005737">
    <property type="term" value="C:cytoplasm"/>
    <property type="evidence" value="ECO:0007669"/>
    <property type="project" value="UniProtKB-SubCell"/>
</dbReference>
<keyword evidence="3" id="KW-0963">Cytoplasm</keyword>
<evidence type="ECO:0000256" key="1">
    <source>
        <dbReference type="ARBA" id="ARBA00022988"/>
    </source>
</evidence>
<dbReference type="EMBL" id="JAEKJA010000008">
    <property type="protein sequence ID" value="MBJ3776337.1"/>
    <property type="molecule type" value="Genomic_DNA"/>
</dbReference>
<dbReference type="PANTHER" id="PTHR33620:SF1">
    <property type="entry name" value="UREASE ACCESSORY PROTEIN F"/>
    <property type="match status" value="1"/>
</dbReference>
<dbReference type="AlphaFoldDB" id="A0A934MDG7"/>
<sequence>MTITSEALDARTLALVMAWFSPACPIGAFSYSHGVERLNEDGVVADRPGAEAAIRLALTDGSGRSDAILLAHAYRAVAGDDEAAFHEVRTLALALVPSMERREETVYQGNAFATIVDAAWPGAGALSGDDVPLPVAVGAAGALHGVPLVPLAQAFLGAFAANLVSAAVRLVPLGQTDGQRLTATLAPVAAAVAVEAVALPLDAVGGAAIGLDLASMRHECQEVRLFRS</sequence>
<keyword evidence="2 3" id="KW-0143">Chaperone</keyword>
<dbReference type="Proteomes" id="UP000609531">
    <property type="component" value="Unassembled WGS sequence"/>
</dbReference>